<comment type="caution">
    <text evidence="1">The sequence shown here is derived from an EMBL/GenBank/DDBJ whole genome shotgun (WGS) entry which is preliminary data.</text>
</comment>
<dbReference type="Proteomes" id="UP000599074">
    <property type="component" value="Unassembled WGS sequence"/>
</dbReference>
<evidence type="ECO:0000313" key="1">
    <source>
        <dbReference type="EMBL" id="GII26536.1"/>
    </source>
</evidence>
<proteinExistence type="predicted"/>
<dbReference type="RefSeq" id="WP_239088565.1">
    <property type="nucleotide sequence ID" value="NZ_BOON01000086.1"/>
</dbReference>
<accession>A0A8J3TIX9</accession>
<evidence type="ECO:0000313" key="2">
    <source>
        <dbReference type="Proteomes" id="UP000599074"/>
    </source>
</evidence>
<dbReference type="AlphaFoldDB" id="A0A8J3TIX9"/>
<name>A0A8J3TIX9_9ACTN</name>
<gene>
    <name evidence="1" type="ORF">Pme01_61330</name>
</gene>
<dbReference type="Pfam" id="PF19939">
    <property type="entry name" value="DUF6401"/>
    <property type="match status" value="1"/>
</dbReference>
<protein>
    <submittedName>
        <fullName evidence="1">Uncharacterized protein</fullName>
    </submittedName>
</protein>
<dbReference type="EMBL" id="BOON01000086">
    <property type="protein sequence ID" value="GII26536.1"/>
    <property type="molecule type" value="Genomic_DNA"/>
</dbReference>
<organism evidence="1 2">
    <name type="scientific">Planosporangium mesophilum</name>
    <dbReference type="NCBI Taxonomy" id="689768"/>
    <lineage>
        <taxon>Bacteria</taxon>
        <taxon>Bacillati</taxon>
        <taxon>Actinomycetota</taxon>
        <taxon>Actinomycetes</taxon>
        <taxon>Micromonosporales</taxon>
        <taxon>Micromonosporaceae</taxon>
        <taxon>Planosporangium</taxon>
    </lineage>
</organism>
<sequence>MNSELPVTADLAAATAPEAVLEGIMARVGAATLAVAAVAPGLMAAVDQHAAAVRESLAASDLPLAAVPLAGYGSSVAAAAIRMGWRVPDPAEVDWSRAHWFQLRLTAVCALAIEHDCL</sequence>
<reference evidence="1" key="1">
    <citation type="submission" date="2021-01" db="EMBL/GenBank/DDBJ databases">
        <title>Whole genome shotgun sequence of Planosporangium mesophilum NBRC 109066.</title>
        <authorList>
            <person name="Komaki H."/>
            <person name="Tamura T."/>
        </authorList>
    </citation>
    <scope>NUCLEOTIDE SEQUENCE</scope>
    <source>
        <strain evidence="1">NBRC 109066</strain>
    </source>
</reference>
<dbReference type="InterPro" id="IPR045647">
    <property type="entry name" value="DUF6401"/>
</dbReference>
<keyword evidence="2" id="KW-1185">Reference proteome</keyword>